<keyword evidence="2 6" id="KW-0813">Transport</keyword>
<keyword evidence="6" id="KW-0963">Cytoplasm</keyword>
<comment type="similarity">
    <text evidence="1 6">Belongs to the glutaredoxin family.</text>
</comment>
<name>A0A2S2E6T2_9ALTE</name>
<evidence type="ECO:0000313" key="8">
    <source>
        <dbReference type="EMBL" id="AWL13222.1"/>
    </source>
</evidence>
<dbReference type="GO" id="GO:0034599">
    <property type="term" value="P:cellular response to oxidative stress"/>
    <property type="evidence" value="ECO:0007669"/>
    <property type="project" value="TreeGrafter"/>
</dbReference>
<evidence type="ECO:0000256" key="1">
    <source>
        <dbReference type="ARBA" id="ARBA00007787"/>
    </source>
</evidence>
<evidence type="ECO:0000256" key="3">
    <source>
        <dbReference type="ARBA" id="ARBA00022982"/>
    </source>
</evidence>
<dbReference type="GO" id="GO:0045454">
    <property type="term" value="P:cell redox homeostasis"/>
    <property type="evidence" value="ECO:0007669"/>
    <property type="project" value="InterPro"/>
</dbReference>
<sequence>MAKVEIYTKGYCPFCVRAKQLLDSKSVTYTEYSLETQPKLRSEMIERTGGPSTVPQIFIGDHYVGGCDELMAAESQGQLDQLLAR</sequence>
<dbReference type="RefSeq" id="WP_109340733.1">
    <property type="nucleotide sequence ID" value="NZ_CP029347.1"/>
</dbReference>
<dbReference type="InterPro" id="IPR014025">
    <property type="entry name" value="Glutaredoxin_subgr"/>
</dbReference>
<evidence type="ECO:0000256" key="5">
    <source>
        <dbReference type="ARBA" id="ARBA00023284"/>
    </source>
</evidence>
<dbReference type="SUPFAM" id="SSF52833">
    <property type="entry name" value="Thioredoxin-like"/>
    <property type="match status" value="1"/>
</dbReference>
<keyword evidence="4" id="KW-1015">Disulfide bond</keyword>
<dbReference type="PROSITE" id="PS51354">
    <property type="entry name" value="GLUTAREDOXIN_2"/>
    <property type="match status" value="1"/>
</dbReference>
<dbReference type="PANTHER" id="PTHR45694">
    <property type="entry name" value="GLUTAREDOXIN 2"/>
    <property type="match status" value="1"/>
</dbReference>
<evidence type="ECO:0000313" key="9">
    <source>
        <dbReference type="Proteomes" id="UP000245728"/>
    </source>
</evidence>
<evidence type="ECO:0000256" key="6">
    <source>
        <dbReference type="RuleBase" id="RU364065"/>
    </source>
</evidence>
<dbReference type="PRINTS" id="PR00160">
    <property type="entry name" value="GLUTAREDOXIN"/>
</dbReference>
<dbReference type="PANTHER" id="PTHR45694:SF18">
    <property type="entry name" value="GLUTAREDOXIN-1-RELATED"/>
    <property type="match status" value="1"/>
</dbReference>
<reference evidence="8 9" key="1">
    <citation type="submission" date="2018-05" db="EMBL/GenBank/DDBJ databases">
        <title>Salinimonas sp. HMF8227 Genome sequencing and assembly.</title>
        <authorList>
            <person name="Kang H."/>
            <person name="Kang J."/>
            <person name="Cha I."/>
            <person name="Kim H."/>
            <person name="Joh K."/>
        </authorList>
    </citation>
    <scope>NUCLEOTIDE SEQUENCE [LARGE SCALE GENOMIC DNA]</scope>
    <source>
        <strain evidence="8 9">HMF8227</strain>
    </source>
</reference>
<accession>A0A2S2E6T2</accession>
<gene>
    <name evidence="8" type="ORF">HMF8227_02771</name>
</gene>
<organism evidence="8 9">
    <name type="scientific">Saliniradius amylolyticus</name>
    <dbReference type="NCBI Taxonomy" id="2183582"/>
    <lineage>
        <taxon>Bacteria</taxon>
        <taxon>Pseudomonadati</taxon>
        <taxon>Pseudomonadota</taxon>
        <taxon>Gammaproteobacteria</taxon>
        <taxon>Alteromonadales</taxon>
        <taxon>Alteromonadaceae</taxon>
        <taxon>Saliniradius</taxon>
    </lineage>
</organism>
<dbReference type="InterPro" id="IPR011900">
    <property type="entry name" value="GRX_bact"/>
</dbReference>
<dbReference type="KEGG" id="salh:HMF8227_02771"/>
<evidence type="ECO:0000256" key="2">
    <source>
        <dbReference type="ARBA" id="ARBA00022448"/>
    </source>
</evidence>
<keyword evidence="3 6" id="KW-0249">Electron transport</keyword>
<evidence type="ECO:0000256" key="4">
    <source>
        <dbReference type="ARBA" id="ARBA00023157"/>
    </source>
</evidence>
<keyword evidence="9" id="KW-1185">Reference proteome</keyword>
<dbReference type="NCBIfam" id="TIGR02181">
    <property type="entry name" value="GRX_bact"/>
    <property type="match status" value="1"/>
</dbReference>
<dbReference type="PROSITE" id="PS00195">
    <property type="entry name" value="GLUTAREDOXIN_1"/>
    <property type="match status" value="1"/>
</dbReference>
<dbReference type="OrthoDB" id="9814618at2"/>
<evidence type="ECO:0000259" key="7">
    <source>
        <dbReference type="Pfam" id="PF00462"/>
    </source>
</evidence>
<dbReference type="CDD" id="cd03418">
    <property type="entry name" value="GRX_GRXb_1_3_like"/>
    <property type="match status" value="1"/>
</dbReference>
<feature type="domain" description="Glutaredoxin" evidence="7">
    <location>
        <begin position="4"/>
        <end position="64"/>
    </location>
</feature>
<dbReference type="EMBL" id="CP029347">
    <property type="protein sequence ID" value="AWL13222.1"/>
    <property type="molecule type" value="Genomic_DNA"/>
</dbReference>
<dbReference type="Proteomes" id="UP000245728">
    <property type="component" value="Chromosome"/>
</dbReference>
<dbReference type="InterPro" id="IPR036249">
    <property type="entry name" value="Thioredoxin-like_sf"/>
</dbReference>
<dbReference type="GO" id="GO:0005737">
    <property type="term" value="C:cytoplasm"/>
    <property type="evidence" value="ECO:0007669"/>
    <property type="project" value="TreeGrafter"/>
</dbReference>
<dbReference type="AlphaFoldDB" id="A0A2S2E6T2"/>
<comment type="function">
    <text evidence="6">Has a glutathione-disulfide oxidoreductase activity in the presence of NADPH and glutathione reductase. Reduces low molecular weight disulfides and proteins.</text>
</comment>
<dbReference type="InterPro" id="IPR011767">
    <property type="entry name" value="GLR_AS"/>
</dbReference>
<dbReference type="Pfam" id="PF00462">
    <property type="entry name" value="Glutaredoxin"/>
    <property type="match status" value="1"/>
</dbReference>
<keyword evidence="5 6" id="KW-0676">Redox-active center</keyword>
<dbReference type="Gene3D" id="3.40.30.10">
    <property type="entry name" value="Glutaredoxin"/>
    <property type="match status" value="1"/>
</dbReference>
<proteinExistence type="inferred from homology"/>
<dbReference type="InterPro" id="IPR002109">
    <property type="entry name" value="Glutaredoxin"/>
</dbReference>
<dbReference type="GO" id="GO:0015038">
    <property type="term" value="F:glutathione disulfide oxidoreductase activity"/>
    <property type="evidence" value="ECO:0007669"/>
    <property type="project" value="UniProtKB-UniRule"/>
</dbReference>
<protein>
    <recommendedName>
        <fullName evidence="6">Glutaredoxin</fullName>
    </recommendedName>
</protein>